<keyword evidence="4" id="KW-1185">Reference proteome</keyword>
<keyword evidence="2" id="KW-0812">Transmembrane</keyword>
<protein>
    <recommendedName>
        <fullName evidence="5">PH domain-containing protein</fullName>
    </recommendedName>
</protein>
<keyword evidence="2" id="KW-1133">Transmembrane helix</keyword>
<comment type="caution">
    <text evidence="3">The sequence shown here is derived from an EMBL/GenBank/DDBJ whole genome shotgun (WGS) entry which is preliminary data.</text>
</comment>
<evidence type="ECO:0000313" key="3">
    <source>
        <dbReference type="EMBL" id="MEB3371928.1"/>
    </source>
</evidence>
<evidence type="ECO:0008006" key="5">
    <source>
        <dbReference type="Google" id="ProtNLM"/>
    </source>
</evidence>
<evidence type="ECO:0000256" key="1">
    <source>
        <dbReference type="SAM" id="MobiDB-lite"/>
    </source>
</evidence>
<evidence type="ECO:0000256" key="2">
    <source>
        <dbReference type="SAM" id="Phobius"/>
    </source>
</evidence>
<accession>A0ABU6AK95</accession>
<feature type="region of interest" description="Disordered" evidence="1">
    <location>
        <begin position="1"/>
        <end position="23"/>
    </location>
</feature>
<gene>
    <name evidence="3" type="ORF">R4I43_31465</name>
</gene>
<dbReference type="Proteomes" id="UP001327093">
    <property type="component" value="Unassembled WGS sequence"/>
</dbReference>
<keyword evidence="2" id="KW-0472">Membrane</keyword>
<sequence>MEPGWKTPEDKHKRGRAKVAEPPEGEGPVLEWFYPTRGRALTMGLILAVIAVAYLVWRDWGFGWVTTWWLWLFILPWPFLFLLAGRNLRMSAGADWLIYGKSGIVKIYELTKVHVTVGGAAHYLDIEDRHGNSLYAQINNLQLNRELWDLVYLGILHSVHEGRAETNTMADNYLALKVPPHLREWEYGEQ</sequence>
<name>A0ABU6AK95_9PSEU</name>
<dbReference type="EMBL" id="JAWLNX010000034">
    <property type="protein sequence ID" value="MEB3371928.1"/>
    <property type="molecule type" value="Genomic_DNA"/>
</dbReference>
<organism evidence="3 4">
    <name type="scientific">Saccharopolyspora mangrovi</name>
    <dbReference type="NCBI Taxonomy" id="3082379"/>
    <lineage>
        <taxon>Bacteria</taxon>
        <taxon>Bacillati</taxon>
        <taxon>Actinomycetota</taxon>
        <taxon>Actinomycetes</taxon>
        <taxon>Pseudonocardiales</taxon>
        <taxon>Pseudonocardiaceae</taxon>
        <taxon>Saccharopolyspora</taxon>
    </lineage>
</organism>
<reference evidence="3 4" key="1">
    <citation type="submission" date="2023-10" db="EMBL/GenBank/DDBJ databases">
        <title>Saccharopolyspora sp. nov., isolated from mangrove soil.</title>
        <authorList>
            <person name="Lu Y."/>
            <person name="Liu W."/>
        </authorList>
    </citation>
    <scope>NUCLEOTIDE SEQUENCE [LARGE SCALE GENOMIC DNA]</scope>
    <source>
        <strain evidence="3 4">S2-29</strain>
    </source>
</reference>
<feature type="transmembrane region" description="Helical" evidence="2">
    <location>
        <begin position="63"/>
        <end position="84"/>
    </location>
</feature>
<proteinExistence type="predicted"/>
<dbReference type="RefSeq" id="WP_324269354.1">
    <property type="nucleotide sequence ID" value="NZ_JAWLNX010000034.1"/>
</dbReference>
<feature type="transmembrane region" description="Helical" evidence="2">
    <location>
        <begin position="40"/>
        <end position="57"/>
    </location>
</feature>
<evidence type="ECO:0000313" key="4">
    <source>
        <dbReference type="Proteomes" id="UP001327093"/>
    </source>
</evidence>